<evidence type="ECO:0000313" key="3">
    <source>
        <dbReference type="Proteomes" id="UP001527866"/>
    </source>
</evidence>
<feature type="domain" description="Peptidase M20 dimerisation" evidence="1">
    <location>
        <begin position="197"/>
        <end position="286"/>
    </location>
</feature>
<dbReference type="CDD" id="cd08014">
    <property type="entry name" value="M20_Acy1-like"/>
    <property type="match status" value="1"/>
</dbReference>
<sequence length="419" mass="43918">MQGRDLPDQMAAFLARGERGLVEFRRDLHMHPELAFAETRTTQRVEERLRSAGLEPVRLPDGTGLVCDIGSGTGPTVALRGDIDALPMTDEKTDVPYRSTVPGAAHACGHDVHTTALLGAGLFLAQQARAGALPGRVRLLFQPAEELPGGARAVIEAGALEGVDRIFALHCDPRLLCGQVGLRVGPITAACDQLAVRLSGPGGHTARPHLTSDLVYALGKVVTELPAALSRRVDPRAGFSLVWGRVSAGSAPNVIPDDAVAEGTVRCLDDDAWHAAPDIVKELVESVVGGYRATAEVDYRRGVPPTVNEAESVRMLRDAVGQALGPEAVASTAQSLGGEDFAWYLEHVPGALARLGTHPPDATGPMLDLHRGTFDVDERAIGTGVRVFVSAALTALWEGARPGAPSAADDGALGDAALM</sequence>
<reference evidence="2 3" key="1">
    <citation type="submission" date="2023-01" db="EMBL/GenBank/DDBJ databases">
        <title>Draft genome sequence of Nocardiopsis sp. RSe5-2 isolated from halophytes.</title>
        <authorList>
            <person name="Duangmal K."/>
            <person name="Chantavorakit T."/>
        </authorList>
    </citation>
    <scope>NUCLEOTIDE SEQUENCE [LARGE SCALE GENOMIC DNA]</scope>
    <source>
        <strain evidence="2 3">RSe5-2</strain>
    </source>
</reference>
<dbReference type="PIRSF" id="PIRSF005962">
    <property type="entry name" value="Pept_M20D_amidohydro"/>
    <property type="match status" value="1"/>
</dbReference>
<dbReference type="Proteomes" id="UP001527866">
    <property type="component" value="Unassembled WGS sequence"/>
</dbReference>
<dbReference type="Gene3D" id="3.30.70.360">
    <property type="match status" value="1"/>
</dbReference>
<accession>A0ABT4UBD4</accession>
<dbReference type="Pfam" id="PF07687">
    <property type="entry name" value="M20_dimer"/>
    <property type="match status" value="1"/>
</dbReference>
<dbReference type="EMBL" id="JAQFWQ010000112">
    <property type="protein sequence ID" value="MDA2814276.1"/>
    <property type="molecule type" value="Genomic_DNA"/>
</dbReference>
<gene>
    <name evidence="2" type="ORF">O4J56_26745</name>
</gene>
<dbReference type="Pfam" id="PF01546">
    <property type="entry name" value="Peptidase_M20"/>
    <property type="match status" value="1"/>
</dbReference>
<evidence type="ECO:0000259" key="1">
    <source>
        <dbReference type="Pfam" id="PF07687"/>
    </source>
</evidence>
<protein>
    <submittedName>
        <fullName evidence="2">M20 family metallopeptidase</fullName>
    </submittedName>
</protein>
<dbReference type="InterPro" id="IPR017439">
    <property type="entry name" value="Amidohydrolase"/>
</dbReference>
<dbReference type="SUPFAM" id="SSF55031">
    <property type="entry name" value="Bacterial exopeptidase dimerisation domain"/>
    <property type="match status" value="1"/>
</dbReference>
<name>A0ABT4UBD4_9ACTN</name>
<dbReference type="InterPro" id="IPR036264">
    <property type="entry name" value="Bact_exopeptidase_dim_dom"/>
</dbReference>
<dbReference type="PANTHER" id="PTHR11014:SF63">
    <property type="entry name" value="METALLOPEPTIDASE, PUTATIVE (AFU_ORTHOLOGUE AFUA_6G09600)-RELATED"/>
    <property type="match status" value="1"/>
</dbReference>
<dbReference type="InterPro" id="IPR011650">
    <property type="entry name" value="Peptidase_M20_dimer"/>
</dbReference>
<keyword evidence="3" id="KW-1185">Reference proteome</keyword>
<organism evidence="2 3">
    <name type="scientific">Nocardiopsis endophytica</name>
    <dbReference type="NCBI Taxonomy" id="3018445"/>
    <lineage>
        <taxon>Bacteria</taxon>
        <taxon>Bacillati</taxon>
        <taxon>Actinomycetota</taxon>
        <taxon>Actinomycetes</taxon>
        <taxon>Streptosporangiales</taxon>
        <taxon>Nocardiopsidaceae</taxon>
        <taxon>Nocardiopsis</taxon>
    </lineage>
</organism>
<dbReference type="InterPro" id="IPR002933">
    <property type="entry name" value="Peptidase_M20"/>
</dbReference>
<dbReference type="PANTHER" id="PTHR11014">
    <property type="entry name" value="PEPTIDASE M20 FAMILY MEMBER"/>
    <property type="match status" value="1"/>
</dbReference>
<comment type="caution">
    <text evidence="2">The sequence shown here is derived from an EMBL/GenBank/DDBJ whole genome shotgun (WGS) entry which is preliminary data.</text>
</comment>
<dbReference type="RefSeq" id="WP_270689614.1">
    <property type="nucleotide sequence ID" value="NZ_JAQFWQ010000112.1"/>
</dbReference>
<dbReference type="Gene3D" id="3.40.630.10">
    <property type="entry name" value="Zn peptidases"/>
    <property type="match status" value="1"/>
</dbReference>
<dbReference type="SUPFAM" id="SSF53187">
    <property type="entry name" value="Zn-dependent exopeptidases"/>
    <property type="match status" value="1"/>
</dbReference>
<evidence type="ECO:0000313" key="2">
    <source>
        <dbReference type="EMBL" id="MDA2814276.1"/>
    </source>
</evidence>
<dbReference type="NCBIfam" id="TIGR01891">
    <property type="entry name" value="amidohydrolases"/>
    <property type="match status" value="1"/>
</dbReference>
<proteinExistence type="predicted"/>